<gene>
    <name evidence="2" type="ORF">BGZ99_001826</name>
</gene>
<protein>
    <submittedName>
        <fullName evidence="2">Uncharacterized protein</fullName>
    </submittedName>
</protein>
<accession>A0A9P6UJW9</accession>
<sequence length="365" mass="38265">MGRLEPTCFSSGSSNTLYALVYGYDLSITTGADNAIVAIIKSNSSPSDPNALTWQVVSTIHQAELSSFSPSVTGEDYPIQCLVDPNGGFLAWSYQANLPGQTGGKPRPGGFRYDPFSTTPSATTTGKGGWVNVDSRITYSWNSWDSTSAGGALMYLADGTGKYNFYQAFLPPLGSLESFINFGALNTAVTPNLMEDTGTRWNLSKLHGSQYSLYDWNGSKASGPISMSQLPDPGYAMTATGIFSDTSSTTYMLVQSGSFENASYFPGTFLKALVLTGASAGSVLDVPNNITVPNNLSFVNATGSAGGNGSNGDDGSGKTVAGLSPTVRVVLGIFGALIVIGLVVFGIVVRKRRQRKATTGFSAHA</sequence>
<dbReference type="Proteomes" id="UP000738325">
    <property type="component" value="Unassembled WGS sequence"/>
</dbReference>
<feature type="transmembrane region" description="Helical" evidence="1">
    <location>
        <begin position="329"/>
        <end position="349"/>
    </location>
</feature>
<proteinExistence type="predicted"/>
<keyword evidence="1" id="KW-0812">Transmembrane</keyword>
<keyword evidence="3" id="KW-1185">Reference proteome</keyword>
<evidence type="ECO:0000256" key="1">
    <source>
        <dbReference type="SAM" id="Phobius"/>
    </source>
</evidence>
<evidence type="ECO:0000313" key="3">
    <source>
        <dbReference type="Proteomes" id="UP000738325"/>
    </source>
</evidence>
<dbReference type="EMBL" id="JAAAIP010001494">
    <property type="protein sequence ID" value="KAG0306194.1"/>
    <property type="molecule type" value="Genomic_DNA"/>
</dbReference>
<keyword evidence="1" id="KW-1133">Transmembrane helix</keyword>
<comment type="caution">
    <text evidence="2">The sequence shown here is derived from an EMBL/GenBank/DDBJ whole genome shotgun (WGS) entry which is preliminary data.</text>
</comment>
<keyword evidence="1" id="KW-0472">Membrane</keyword>
<evidence type="ECO:0000313" key="2">
    <source>
        <dbReference type="EMBL" id="KAG0306194.1"/>
    </source>
</evidence>
<reference evidence="2" key="1">
    <citation type="journal article" date="2020" name="Fungal Divers.">
        <title>Resolving the Mortierellaceae phylogeny through synthesis of multi-gene phylogenetics and phylogenomics.</title>
        <authorList>
            <person name="Vandepol N."/>
            <person name="Liber J."/>
            <person name="Desiro A."/>
            <person name="Na H."/>
            <person name="Kennedy M."/>
            <person name="Barry K."/>
            <person name="Grigoriev I.V."/>
            <person name="Miller A.N."/>
            <person name="O'Donnell K."/>
            <person name="Stajich J.E."/>
            <person name="Bonito G."/>
        </authorList>
    </citation>
    <scope>NUCLEOTIDE SEQUENCE</scope>
    <source>
        <strain evidence="2">REB-010B</strain>
    </source>
</reference>
<organism evidence="2 3">
    <name type="scientific">Dissophora globulifera</name>
    <dbReference type="NCBI Taxonomy" id="979702"/>
    <lineage>
        <taxon>Eukaryota</taxon>
        <taxon>Fungi</taxon>
        <taxon>Fungi incertae sedis</taxon>
        <taxon>Mucoromycota</taxon>
        <taxon>Mortierellomycotina</taxon>
        <taxon>Mortierellomycetes</taxon>
        <taxon>Mortierellales</taxon>
        <taxon>Mortierellaceae</taxon>
        <taxon>Dissophora</taxon>
    </lineage>
</organism>
<name>A0A9P6UJW9_9FUNG</name>
<dbReference type="OrthoDB" id="2423451at2759"/>
<dbReference type="AlphaFoldDB" id="A0A9P6UJW9"/>